<protein>
    <submittedName>
        <fullName evidence="2">Uncharacterized protein</fullName>
    </submittedName>
</protein>
<reference evidence="2 3" key="1">
    <citation type="submission" date="2019-09" db="EMBL/GenBank/DDBJ databases">
        <authorList>
            <person name="Ou C."/>
        </authorList>
    </citation>
    <scope>NUCLEOTIDE SEQUENCE [LARGE SCALE GENOMIC DNA]</scope>
    <source>
        <strain evidence="2">S2</strain>
        <tissue evidence="2">Leaf</tissue>
    </source>
</reference>
<feature type="region of interest" description="Disordered" evidence="1">
    <location>
        <begin position="22"/>
        <end position="54"/>
    </location>
</feature>
<dbReference type="AlphaFoldDB" id="A0A5N5FYQ2"/>
<proteinExistence type="predicted"/>
<gene>
    <name evidence="2" type="ORF">D8674_006237</name>
</gene>
<evidence type="ECO:0000256" key="1">
    <source>
        <dbReference type="SAM" id="MobiDB-lite"/>
    </source>
</evidence>
<sequence length="110" mass="12730">MFKETHNFLIHLRRPLPTTMTKNMTQTSSKIEMAMNVKPNNSKEKSKKKSKKAKQLTWGVLARGIWVLLISNRLRLVSRSRIPWILFSYETIKRAGWLGDGSTVGKEMKV</sequence>
<organism evidence="2 3">
    <name type="scientific">Pyrus ussuriensis x Pyrus communis</name>
    <dbReference type="NCBI Taxonomy" id="2448454"/>
    <lineage>
        <taxon>Eukaryota</taxon>
        <taxon>Viridiplantae</taxon>
        <taxon>Streptophyta</taxon>
        <taxon>Embryophyta</taxon>
        <taxon>Tracheophyta</taxon>
        <taxon>Spermatophyta</taxon>
        <taxon>Magnoliopsida</taxon>
        <taxon>eudicotyledons</taxon>
        <taxon>Gunneridae</taxon>
        <taxon>Pentapetalae</taxon>
        <taxon>rosids</taxon>
        <taxon>fabids</taxon>
        <taxon>Rosales</taxon>
        <taxon>Rosaceae</taxon>
        <taxon>Amygdaloideae</taxon>
        <taxon>Maleae</taxon>
        <taxon>Pyrus</taxon>
    </lineage>
</organism>
<dbReference type="Proteomes" id="UP000327157">
    <property type="component" value="Chromosome 11"/>
</dbReference>
<accession>A0A5N5FYQ2</accession>
<comment type="caution">
    <text evidence="2">The sequence shown here is derived from an EMBL/GenBank/DDBJ whole genome shotgun (WGS) entry which is preliminary data.</text>
</comment>
<evidence type="ECO:0000313" key="3">
    <source>
        <dbReference type="Proteomes" id="UP000327157"/>
    </source>
</evidence>
<feature type="compositionally biased region" description="Basic residues" evidence="1">
    <location>
        <begin position="45"/>
        <end position="54"/>
    </location>
</feature>
<keyword evidence="3" id="KW-1185">Reference proteome</keyword>
<dbReference type="EMBL" id="SMOL01000559">
    <property type="protein sequence ID" value="KAB2606520.1"/>
    <property type="molecule type" value="Genomic_DNA"/>
</dbReference>
<reference evidence="3" key="2">
    <citation type="submission" date="2019-10" db="EMBL/GenBank/DDBJ databases">
        <title>A de novo genome assembly of a pear dwarfing rootstock.</title>
        <authorList>
            <person name="Wang F."/>
            <person name="Wang J."/>
            <person name="Li S."/>
            <person name="Zhang Y."/>
            <person name="Fang M."/>
            <person name="Ma L."/>
            <person name="Zhao Y."/>
            <person name="Jiang S."/>
        </authorList>
    </citation>
    <scope>NUCLEOTIDE SEQUENCE [LARGE SCALE GENOMIC DNA]</scope>
</reference>
<name>A0A5N5FYQ2_9ROSA</name>
<evidence type="ECO:0000313" key="2">
    <source>
        <dbReference type="EMBL" id="KAB2606520.1"/>
    </source>
</evidence>
<reference evidence="2 3" key="3">
    <citation type="submission" date="2019-11" db="EMBL/GenBank/DDBJ databases">
        <title>A de novo genome assembly of a pear dwarfing rootstock.</title>
        <authorList>
            <person name="Wang F."/>
            <person name="Wang J."/>
            <person name="Li S."/>
            <person name="Zhang Y."/>
            <person name="Fang M."/>
            <person name="Ma L."/>
            <person name="Zhao Y."/>
            <person name="Jiang S."/>
        </authorList>
    </citation>
    <scope>NUCLEOTIDE SEQUENCE [LARGE SCALE GENOMIC DNA]</scope>
    <source>
        <strain evidence="2">S2</strain>
        <tissue evidence="2">Leaf</tissue>
    </source>
</reference>